<keyword evidence="2" id="KW-1185">Reference proteome</keyword>
<name>A0AAP0JXR2_9MAGN</name>
<dbReference type="Proteomes" id="UP001420932">
    <property type="component" value="Unassembled WGS sequence"/>
</dbReference>
<comment type="caution">
    <text evidence="1">The sequence shown here is derived from an EMBL/GenBank/DDBJ whole genome shotgun (WGS) entry which is preliminary data.</text>
</comment>
<protein>
    <submittedName>
        <fullName evidence="1">Uncharacterized protein</fullName>
    </submittedName>
</protein>
<dbReference type="AlphaFoldDB" id="A0AAP0JXR2"/>
<evidence type="ECO:0000313" key="1">
    <source>
        <dbReference type="EMBL" id="KAK9141438.1"/>
    </source>
</evidence>
<evidence type="ECO:0000313" key="2">
    <source>
        <dbReference type="Proteomes" id="UP001420932"/>
    </source>
</evidence>
<gene>
    <name evidence="1" type="ORF">Syun_010838</name>
</gene>
<dbReference type="EMBL" id="JBBNAF010000005">
    <property type="protein sequence ID" value="KAK9141438.1"/>
    <property type="molecule type" value="Genomic_DNA"/>
</dbReference>
<sequence>MSMQGQAYIPLRRFPYLLPSVVNLFKNSLVSLPPQCPKECQKSGFKQQISFIAA</sequence>
<proteinExistence type="predicted"/>
<accession>A0AAP0JXR2</accession>
<organism evidence="1 2">
    <name type="scientific">Stephania yunnanensis</name>
    <dbReference type="NCBI Taxonomy" id="152371"/>
    <lineage>
        <taxon>Eukaryota</taxon>
        <taxon>Viridiplantae</taxon>
        <taxon>Streptophyta</taxon>
        <taxon>Embryophyta</taxon>
        <taxon>Tracheophyta</taxon>
        <taxon>Spermatophyta</taxon>
        <taxon>Magnoliopsida</taxon>
        <taxon>Ranunculales</taxon>
        <taxon>Menispermaceae</taxon>
        <taxon>Menispermoideae</taxon>
        <taxon>Cissampelideae</taxon>
        <taxon>Stephania</taxon>
    </lineage>
</organism>
<reference evidence="1 2" key="1">
    <citation type="submission" date="2024-01" db="EMBL/GenBank/DDBJ databases">
        <title>Genome assemblies of Stephania.</title>
        <authorList>
            <person name="Yang L."/>
        </authorList>
    </citation>
    <scope>NUCLEOTIDE SEQUENCE [LARGE SCALE GENOMIC DNA]</scope>
    <source>
        <strain evidence="1">YNDBR</strain>
        <tissue evidence="1">Leaf</tissue>
    </source>
</reference>